<evidence type="ECO:0000256" key="3">
    <source>
        <dbReference type="ARBA" id="ARBA00022679"/>
    </source>
</evidence>
<name>A0A150X4V4_9BACT</name>
<evidence type="ECO:0000313" key="7">
    <source>
        <dbReference type="Proteomes" id="UP000075606"/>
    </source>
</evidence>
<reference evidence="6 7" key="1">
    <citation type="submission" date="2016-01" db="EMBL/GenBank/DDBJ databases">
        <title>Genome sequencing of Roseivirga spongicola UST030701-084.</title>
        <authorList>
            <person name="Selvaratnam C."/>
            <person name="Thevarajoo S."/>
            <person name="Goh K.M."/>
            <person name="Ee R."/>
            <person name="Chan K.-G."/>
            <person name="Chong C.S."/>
        </authorList>
    </citation>
    <scope>NUCLEOTIDE SEQUENCE [LARGE SCALE GENOMIC DNA]</scope>
    <source>
        <strain evidence="6 7">UST030701-084</strain>
    </source>
</reference>
<dbReference type="SUPFAM" id="SSF55729">
    <property type="entry name" value="Acyl-CoA N-acyltransferases (Nat)"/>
    <property type="match status" value="1"/>
</dbReference>
<keyword evidence="4" id="KW-0443">Lipid metabolism</keyword>
<evidence type="ECO:0000256" key="2">
    <source>
        <dbReference type="ARBA" id="ARBA00022516"/>
    </source>
</evidence>
<comment type="pathway">
    <text evidence="1">Lipid metabolism.</text>
</comment>
<dbReference type="GO" id="GO:0016746">
    <property type="term" value="F:acyltransferase activity"/>
    <property type="evidence" value="ECO:0007669"/>
    <property type="project" value="UniProtKB-KW"/>
</dbReference>
<evidence type="ECO:0000313" key="6">
    <source>
        <dbReference type="EMBL" id="KYG73672.1"/>
    </source>
</evidence>
<dbReference type="OrthoDB" id="1113830at2"/>
<dbReference type="InterPro" id="IPR016181">
    <property type="entry name" value="Acyl_CoA_acyltransferase"/>
</dbReference>
<dbReference type="Proteomes" id="UP000075606">
    <property type="component" value="Unassembled WGS sequence"/>
</dbReference>
<keyword evidence="3" id="KW-0808">Transferase</keyword>
<gene>
    <name evidence="6" type="ORF">AWW68_13370</name>
</gene>
<evidence type="ECO:0000256" key="5">
    <source>
        <dbReference type="ARBA" id="ARBA00023315"/>
    </source>
</evidence>
<dbReference type="GO" id="GO:0006629">
    <property type="term" value="P:lipid metabolic process"/>
    <property type="evidence" value="ECO:0007669"/>
    <property type="project" value="UniProtKB-KW"/>
</dbReference>
<evidence type="ECO:0000256" key="4">
    <source>
        <dbReference type="ARBA" id="ARBA00023098"/>
    </source>
</evidence>
<keyword evidence="5" id="KW-0012">Acyltransferase</keyword>
<proteinExistence type="predicted"/>
<dbReference type="EMBL" id="LRPC01000028">
    <property type="protein sequence ID" value="KYG73672.1"/>
    <property type="molecule type" value="Genomic_DNA"/>
</dbReference>
<organism evidence="6 7">
    <name type="scientific">Roseivirga spongicola</name>
    <dbReference type="NCBI Taxonomy" id="333140"/>
    <lineage>
        <taxon>Bacteria</taxon>
        <taxon>Pseudomonadati</taxon>
        <taxon>Bacteroidota</taxon>
        <taxon>Cytophagia</taxon>
        <taxon>Cytophagales</taxon>
        <taxon>Roseivirgaceae</taxon>
        <taxon>Roseivirga</taxon>
    </lineage>
</organism>
<dbReference type="AlphaFoldDB" id="A0A150X4V4"/>
<dbReference type="PANTHER" id="PTHR37323:SF1">
    <property type="entry name" value="L-ORNITHINE N(ALPHA)-ACYLTRANSFERASE"/>
    <property type="match status" value="1"/>
</dbReference>
<protein>
    <submittedName>
        <fullName evidence="6">Hemolysin</fullName>
    </submittedName>
</protein>
<comment type="caution">
    <text evidence="6">The sequence shown here is derived from an EMBL/GenBank/DDBJ whole genome shotgun (WGS) entry which is preliminary data.</text>
</comment>
<evidence type="ECO:0000256" key="1">
    <source>
        <dbReference type="ARBA" id="ARBA00005189"/>
    </source>
</evidence>
<keyword evidence="2" id="KW-0444">Lipid biosynthesis</keyword>
<dbReference type="PANTHER" id="PTHR37323">
    <property type="entry name" value="GCN5-RELATED N-ACETYLTRANSFERASE"/>
    <property type="match status" value="1"/>
</dbReference>
<sequence>MKQSKVKKEIIPPVERELIEDELTQERFIQHTHKGNNEIYIINHHNSPHTMREVGRLREISFRSAGGGTGHEIDMDEYDTSPRCYEQLIVYSREDKEIIGGYRFITGNRARNPETGEFELSTAHYFDFSEQMKNDFLPCAIELGRSWVQPEYQPSVNPRKGLFALANIWDGLGALITGYPEIKYFFGKVTTYKSYNPEARDILFSFLAHYFPDKDELCRPKPELFADFDNAIFKEHFKHNPPFNEGFKILHKLLKERGEWIPPLINIYMNLSSTMMTFGTAYNPDFGGVEETGLIVTIADIHEDVKERHITDYKRPETIE</sequence>
<dbReference type="STRING" id="333140.AWW68_13370"/>
<keyword evidence="7" id="KW-1185">Reference proteome</keyword>
<accession>A0A150X4V4</accession>
<dbReference type="InterPro" id="IPR052351">
    <property type="entry name" value="Ornithine_N-alpha-AT"/>
</dbReference>
<dbReference type="RefSeq" id="WP_068222301.1">
    <property type="nucleotide sequence ID" value="NZ_CP139724.1"/>
</dbReference>
<dbReference type="Pfam" id="PF13444">
    <property type="entry name" value="Acetyltransf_5"/>
    <property type="match status" value="1"/>
</dbReference>